<dbReference type="eggNOG" id="COG1392">
    <property type="taxonomic scope" value="Bacteria"/>
</dbReference>
<dbReference type="RefSeq" id="WP_027890052.1">
    <property type="nucleotide sequence ID" value="NZ_JACJLZ010000018.1"/>
</dbReference>
<gene>
    <name evidence="2" type="ORF">SAMEA4364220_01764</name>
</gene>
<dbReference type="OrthoDB" id="9797568at2"/>
<dbReference type="PANTHER" id="PTHR37298">
    <property type="entry name" value="UPF0111 PROTEIN YKAA"/>
    <property type="match status" value="1"/>
</dbReference>
<dbReference type="Pfam" id="PF01865">
    <property type="entry name" value="PhoU_div"/>
    <property type="match status" value="1"/>
</dbReference>
<accession>A0A239U338</accession>
<keyword evidence="3" id="KW-1185">Reference proteome</keyword>
<evidence type="ECO:0000313" key="3">
    <source>
        <dbReference type="Proteomes" id="UP000215383"/>
    </source>
</evidence>
<dbReference type="InterPro" id="IPR018445">
    <property type="entry name" value="Put_Phosphate_transp_reg"/>
</dbReference>
<dbReference type="Gene3D" id="1.20.58.220">
    <property type="entry name" value="Phosphate transport system protein phou homolog 2, domain 2"/>
    <property type="match status" value="1"/>
</dbReference>
<evidence type="ECO:0000256" key="1">
    <source>
        <dbReference type="ARBA" id="ARBA00008591"/>
    </source>
</evidence>
<evidence type="ECO:0000313" key="2">
    <source>
        <dbReference type="EMBL" id="SNV03383.1"/>
    </source>
</evidence>
<organism evidence="2 3">
    <name type="scientific">Megamonas hypermegale</name>
    <dbReference type="NCBI Taxonomy" id="158847"/>
    <lineage>
        <taxon>Bacteria</taxon>
        <taxon>Bacillati</taxon>
        <taxon>Bacillota</taxon>
        <taxon>Negativicutes</taxon>
        <taxon>Selenomonadales</taxon>
        <taxon>Selenomonadaceae</taxon>
        <taxon>Megamonas</taxon>
    </lineage>
</organism>
<protein>
    <submittedName>
        <fullName evidence="2">Phosphate transport regulator (Distant homolog of PhoU)</fullName>
    </submittedName>
</protein>
<name>A0A239U338_9FIRM</name>
<reference evidence="2 3" key="1">
    <citation type="submission" date="2017-06" db="EMBL/GenBank/DDBJ databases">
        <authorList>
            <consortium name="Pathogen Informatics"/>
        </authorList>
    </citation>
    <scope>NUCLEOTIDE SEQUENCE [LARGE SCALE GENOMIC DNA]</scope>
    <source>
        <strain evidence="2 3">NCTC10570</strain>
    </source>
</reference>
<dbReference type="GeneID" id="78507755"/>
<sequence>MFDIGNKHYEFFDMLNEQAKYFHEGAKVMHDVMNDYSIAHTKMDEIREIEHQADKVTADTVQRLNQIFITPIDREDIFALSYGLDDGVDNIHGCLERVIMYEVGQPKTDGPIKLTNLLIQATEELVKATGLLKNIRANQIAILEATNRILRYEIEGDTVYRKEMTALFKTEKDAISLIKWKDILQCLEDTLDQTKHISDTLKGVVMKYA</sequence>
<dbReference type="InterPro" id="IPR052912">
    <property type="entry name" value="UPF0111_domain"/>
</dbReference>
<dbReference type="Proteomes" id="UP000215383">
    <property type="component" value="Chromosome 1"/>
</dbReference>
<dbReference type="AlphaFoldDB" id="A0A239U338"/>
<dbReference type="EMBL" id="LT906446">
    <property type="protein sequence ID" value="SNV03383.1"/>
    <property type="molecule type" value="Genomic_DNA"/>
</dbReference>
<comment type="similarity">
    <text evidence="1">Belongs to the UPF0111 family.</text>
</comment>
<dbReference type="InterPro" id="IPR038078">
    <property type="entry name" value="PhoU-like_sf"/>
</dbReference>
<dbReference type="PANTHER" id="PTHR37298:SF1">
    <property type="entry name" value="UPF0111 PROTEIN YKAA"/>
    <property type="match status" value="1"/>
</dbReference>
<proteinExistence type="inferred from homology"/>